<keyword evidence="2" id="KW-1185">Reference proteome</keyword>
<gene>
    <name evidence="1" type="ORF">NA56DRAFT_269809</name>
</gene>
<name>A0A2J6PU29_9HELO</name>
<sequence length="76" mass="8452">MDWARCQLPVLYPAMGRASVRCPVRDNGYTTLLVLFCGVVIVCQDYGSPPVLWMDGDVCIYFGESVCGLVYELGLR</sequence>
<reference evidence="1 2" key="1">
    <citation type="submission" date="2016-05" db="EMBL/GenBank/DDBJ databases">
        <title>A degradative enzymes factory behind the ericoid mycorrhizal symbiosis.</title>
        <authorList>
            <consortium name="DOE Joint Genome Institute"/>
            <person name="Martino E."/>
            <person name="Morin E."/>
            <person name="Grelet G."/>
            <person name="Kuo A."/>
            <person name="Kohler A."/>
            <person name="Daghino S."/>
            <person name="Barry K."/>
            <person name="Choi C."/>
            <person name="Cichocki N."/>
            <person name="Clum A."/>
            <person name="Copeland A."/>
            <person name="Hainaut M."/>
            <person name="Haridas S."/>
            <person name="Labutti K."/>
            <person name="Lindquist E."/>
            <person name="Lipzen A."/>
            <person name="Khouja H.-R."/>
            <person name="Murat C."/>
            <person name="Ohm R."/>
            <person name="Olson A."/>
            <person name="Spatafora J."/>
            <person name="Veneault-Fourrey C."/>
            <person name="Henrissat B."/>
            <person name="Grigoriev I."/>
            <person name="Martin F."/>
            <person name="Perotto S."/>
        </authorList>
    </citation>
    <scope>NUCLEOTIDE SEQUENCE [LARGE SCALE GENOMIC DNA]</scope>
    <source>
        <strain evidence="1 2">UAMH 7357</strain>
    </source>
</reference>
<dbReference type="Proteomes" id="UP000235672">
    <property type="component" value="Unassembled WGS sequence"/>
</dbReference>
<protein>
    <submittedName>
        <fullName evidence="1">Uncharacterized protein</fullName>
    </submittedName>
</protein>
<organism evidence="1 2">
    <name type="scientific">Hyaloscypha hepaticicola</name>
    <dbReference type="NCBI Taxonomy" id="2082293"/>
    <lineage>
        <taxon>Eukaryota</taxon>
        <taxon>Fungi</taxon>
        <taxon>Dikarya</taxon>
        <taxon>Ascomycota</taxon>
        <taxon>Pezizomycotina</taxon>
        <taxon>Leotiomycetes</taxon>
        <taxon>Helotiales</taxon>
        <taxon>Hyaloscyphaceae</taxon>
        <taxon>Hyaloscypha</taxon>
    </lineage>
</organism>
<proteinExistence type="predicted"/>
<evidence type="ECO:0000313" key="2">
    <source>
        <dbReference type="Proteomes" id="UP000235672"/>
    </source>
</evidence>
<dbReference type="EMBL" id="KZ613499">
    <property type="protein sequence ID" value="PMD17515.1"/>
    <property type="molecule type" value="Genomic_DNA"/>
</dbReference>
<dbReference type="AlphaFoldDB" id="A0A2J6PU29"/>
<evidence type="ECO:0000313" key="1">
    <source>
        <dbReference type="EMBL" id="PMD17515.1"/>
    </source>
</evidence>
<accession>A0A2J6PU29</accession>